<gene>
    <name evidence="1" type="ORF">BECKMB1821G_GA0114241_11585</name>
    <name evidence="3" type="ORF">BECKMB1821H_GA0114242_11625</name>
    <name evidence="2" type="ORF">BECKMB1821I_GA0114274_11681</name>
</gene>
<sequence>MGKRILEINERHNQSALRFDSQLTGIETEMKKAKEGFEEEKNRVYKRS</sequence>
<dbReference type="AlphaFoldDB" id="A0A451BH16"/>
<evidence type="ECO:0000313" key="1">
    <source>
        <dbReference type="EMBL" id="VFK33451.1"/>
    </source>
</evidence>
<dbReference type="EMBL" id="CAADFO010000158">
    <property type="protein sequence ID" value="VFK33451.1"/>
    <property type="molecule type" value="Genomic_DNA"/>
</dbReference>
<name>A0A451BH16_9GAMM</name>
<protein>
    <submittedName>
        <fullName evidence="3">Uncharacterized protein</fullName>
    </submittedName>
</protein>
<dbReference type="EMBL" id="CAADGH010000162">
    <property type="protein sequence ID" value="VFK77556.1"/>
    <property type="molecule type" value="Genomic_DNA"/>
</dbReference>
<reference evidence="3" key="1">
    <citation type="submission" date="2019-02" db="EMBL/GenBank/DDBJ databases">
        <authorList>
            <person name="Gruber-Vodicka R. H."/>
            <person name="Seah K. B. B."/>
        </authorList>
    </citation>
    <scope>NUCLEOTIDE SEQUENCE</scope>
    <source>
        <strain evidence="1">BECK_BZ197</strain>
        <strain evidence="3">BECK_BZ198</strain>
        <strain evidence="2">BECK_BZ199</strain>
    </source>
</reference>
<accession>A0A451BH16</accession>
<proteinExistence type="predicted"/>
<evidence type="ECO:0000313" key="3">
    <source>
        <dbReference type="EMBL" id="VFK77556.1"/>
    </source>
</evidence>
<dbReference type="EMBL" id="CAADFQ010000168">
    <property type="protein sequence ID" value="VFK35950.1"/>
    <property type="molecule type" value="Genomic_DNA"/>
</dbReference>
<evidence type="ECO:0000313" key="2">
    <source>
        <dbReference type="EMBL" id="VFK35950.1"/>
    </source>
</evidence>
<organism evidence="3">
    <name type="scientific">Candidatus Kentrum sp. MB</name>
    <dbReference type="NCBI Taxonomy" id="2138164"/>
    <lineage>
        <taxon>Bacteria</taxon>
        <taxon>Pseudomonadati</taxon>
        <taxon>Pseudomonadota</taxon>
        <taxon>Gammaproteobacteria</taxon>
        <taxon>Candidatus Kentrum</taxon>
    </lineage>
</organism>